<dbReference type="PIRSF" id="PIRSF004848">
    <property type="entry name" value="YBL036c_PLPDEIII"/>
    <property type="match status" value="1"/>
</dbReference>
<evidence type="ECO:0000256" key="2">
    <source>
        <dbReference type="HAMAP-Rule" id="MF_02087"/>
    </source>
</evidence>
<comment type="cofactor">
    <cofactor evidence="3">
        <name>pyridoxal 5'-phosphate</name>
        <dbReference type="ChEBI" id="CHEBI:597326"/>
    </cofactor>
</comment>
<dbReference type="GO" id="GO:0030170">
    <property type="term" value="F:pyridoxal phosphate binding"/>
    <property type="evidence" value="ECO:0007669"/>
    <property type="project" value="UniProtKB-UniRule"/>
</dbReference>
<dbReference type="InterPro" id="IPR001608">
    <property type="entry name" value="Ala_racemase_N"/>
</dbReference>
<dbReference type="InterPro" id="IPR029066">
    <property type="entry name" value="PLP-binding_barrel"/>
</dbReference>
<name>A0A7W7GNM0_9MICC</name>
<feature type="modified residue" description="N6-(pyridoxal phosphate)lysine" evidence="2 3">
    <location>
        <position position="44"/>
    </location>
</feature>
<comment type="caution">
    <text evidence="6">The sequence shown here is derived from an EMBL/GenBank/DDBJ whole genome shotgun (WGS) entry which is preliminary data.</text>
</comment>
<protein>
    <recommendedName>
        <fullName evidence="2">Pyridoxal phosphate homeostasis protein</fullName>
        <shortName evidence="2">PLP homeostasis protein</shortName>
    </recommendedName>
</protein>
<dbReference type="CDD" id="cd00635">
    <property type="entry name" value="PLPDE_III_YBL036c_like"/>
    <property type="match status" value="1"/>
</dbReference>
<keyword evidence="7" id="KW-1185">Reference proteome</keyword>
<dbReference type="NCBIfam" id="TIGR00044">
    <property type="entry name" value="YggS family pyridoxal phosphate-dependent enzyme"/>
    <property type="match status" value="1"/>
</dbReference>
<feature type="domain" description="Alanine racemase N-terminal" evidence="5">
    <location>
        <begin position="17"/>
        <end position="254"/>
    </location>
</feature>
<dbReference type="HAMAP" id="MF_02087">
    <property type="entry name" value="PLP_homeostasis"/>
    <property type="match status" value="1"/>
</dbReference>
<dbReference type="PANTHER" id="PTHR10146:SF14">
    <property type="entry name" value="PYRIDOXAL PHOSPHATE HOMEOSTASIS PROTEIN"/>
    <property type="match status" value="1"/>
</dbReference>
<sequence length="259" mass="27309">MTEARQQSRREQIAAALAEVRARIAAACQDAGRTQAPELIVVTKTHPATDVLALVESGVRNVGENRDQEARPKAAAVAQAAGASAPRWHFVGQLQTNKSKYVVRYASAVHSVDRVDLVEALGRAMDVAAERAHAAGESEREPLDCLVQVDLDPRPPQERPVGIGARGGAAPDAIAEIAATIAARPRLRLRGLMCVAPRGIDPAEAFAGLARHGARLRESHPEADWLSMGMSADLEQAVAAGATHLRVGSDILGGTTRVG</sequence>
<reference evidence="6 7" key="1">
    <citation type="submission" date="2020-08" db="EMBL/GenBank/DDBJ databases">
        <title>Sequencing the genomes of 1000 actinobacteria strains.</title>
        <authorList>
            <person name="Klenk H.-P."/>
        </authorList>
    </citation>
    <scope>NUCLEOTIDE SEQUENCE [LARGE SCALE GENOMIC DNA]</scope>
    <source>
        <strain evidence="6 7">DSM 23974</strain>
    </source>
</reference>
<dbReference type="Gene3D" id="3.20.20.10">
    <property type="entry name" value="Alanine racemase"/>
    <property type="match status" value="1"/>
</dbReference>
<dbReference type="InterPro" id="IPR011078">
    <property type="entry name" value="PyrdxlP_homeostasis"/>
</dbReference>
<evidence type="ECO:0000256" key="4">
    <source>
        <dbReference type="RuleBase" id="RU004514"/>
    </source>
</evidence>
<dbReference type="RefSeq" id="WP_184241241.1">
    <property type="nucleotide sequence ID" value="NZ_JACHNA010000001.1"/>
</dbReference>
<accession>A0A7W7GNM0</accession>
<comment type="function">
    <text evidence="2">Pyridoxal 5'-phosphate (PLP)-binding protein, which is involved in PLP homeostasis.</text>
</comment>
<proteinExistence type="inferred from homology"/>
<gene>
    <name evidence="6" type="ORF">HDA30_000937</name>
</gene>
<dbReference type="Pfam" id="PF01168">
    <property type="entry name" value="Ala_racemase_N"/>
    <property type="match status" value="1"/>
</dbReference>
<evidence type="ECO:0000313" key="6">
    <source>
        <dbReference type="EMBL" id="MBB4735429.1"/>
    </source>
</evidence>
<dbReference type="AlphaFoldDB" id="A0A7W7GNM0"/>
<dbReference type="PANTHER" id="PTHR10146">
    <property type="entry name" value="PROLINE SYNTHETASE CO-TRANSCRIBED BACTERIAL HOMOLOG PROTEIN"/>
    <property type="match status" value="1"/>
</dbReference>
<evidence type="ECO:0000259" key="5">
    <source>
        <dbReference type="Pfam" id="PF01168"/>
    </source>
</evidence>
<dbReference type="PROSITE" id="PS01211">
    <property type="entry name" value="UPF0001"/>
    <property type="match status" value="1"/>
</dbReference>
<comment type="similarity">
    <text evidence="2 4">Belongs to the pyridoxal phosphate-binding protein YggS/PROSC family.</text>
</comment>
<evidence type="ECO:0000256" key="3">
    <source>
        <dbReference type="PIRSR" id="PIRSR004848-1"/>
    </source>
</evidence>
<evidence type="ECO:0000313" key="7">
    <source>
        <dbReference type="Proteomes" id="UP000540191"/>
    </source>
</evidence>
<dbReference type="Proteomes" id="UP000540191">
    <property type="component" value="Unassembled WGS sequence"/>
</dbReference>
<keyword evidence="1 2" id="KW-0663">Pyridoxal phosphate</keyword>
<organism evidence="6 7">
    <name type="scientific">Micrococcus cohnii</name>
    <dbReference type="NCBI Taxonomy" id="993416"/>
    <lineage>
        <taxon>Bacteria</taxon>
        <taxon>Bacillati</taxon>
        <taxon>Actinomycetota</taxon>
        <taxon>Actinomycetes</taxon>
        <taxon>Micrococcales</taxon>
        <taxon>Micrococcaceae</taxon>
        <taxon>Micrococcus</taxon>
    </lineage>
</organism>
<evidence type="ECO:0000256" key="1">
    <source>
        <dbReference type="ARBA" id="ARBA00022898"/>
    </source>
</evidence>
<dbReference type="EMBL" id="JACHNA010000001">
    <property type="protein sequence ID" value="MBB4735429.1"/>
    <property type="molecule type" value="Genomic_DNA"/>
</dbReference>
<dbReference type="SUPFAM" id="SSF51419">
    <property type="entry name" value="PLP-binding barrel"/>
    <property type="match status" value="1"/>
</dbReference>